<accession>A0A9Q8SJD1</accession>
<dbReference type="RefSeq" id="XP_049139618.1">
    <property type="nucleotide sequence ID" value="XM_049282475.1"/>
</dbReference>
<protein>
    <submittedName>
        <fullName evidence="1">Uncharacterized protein</fullName>
    </submittedName>
</protein>
<evidence type="ECO:0000313" key="2">
    <source>
        <dbReference type="Proteomes" id="UP000830671"/>
    </source>
</evidence>
<name>A0A9Q8SJD1_9PEZI</name>
<dbReference type="EMBL" id="CP019474">
    <property type="protein sequence ID" value="UQC77981.1"/>
    <property type="molecule type" value="Genomic_DNA"/>
</dbReference>
<gene>
    <name evidence="1" type="ORF">CLUP02_03454</name>
</gene>
<organism evidence="1 2">
    <name type="scientific">Colletotrichum lupini</name>
    <dbReference type="NCBI Taxonomy" id="145971"/>
    <lineage>
        <taxon>Eukaryota</taxon>
        <taxon>Fungi</taxon>
        <taxon>Dikarya</taxon>
        <taxon>Ascomycota</taxon>
        <taxon>Pezizomycotina</taxon>
        <taxon>Sordariomycetes</taxon>
        <taxon>Hypocreomycetidae</taxon>
        <taxon>Glomerellales</taxon>
        <taxon>Glomerellaceae</taxon>
        <taxon>Colletotrichum</taxon>
        <taxon>Colletotrichum acutatum species complex</taxon>
    </lineage>
</organism>
<reference evidence="1" key="1">
    <citation type="journal article" date="2021" name="Mol. Plant Microbe Interact.">
        <title>Complete Genome Sequence of the Plant-Pathogenic Fungus Colletotrichum lupini.</title>
        <authorList>
            <person name="Baroncelli R."/>
            <person name="Pensec F."/>
            <person name="Da Lio D."/>
            <person name="Boufleur T."/>
            <person name="Vicente I."/>
            <person name="Sarrocco S."/>
            <person name="Picot A."/>
            <person name="Baraldi E."/>
            <person name="Sukno S."/>
            <person name="Thon M."/>
            <person name="Le Floch G."/>
        </authorList>
    </citation>
    <scope>NUCLEOTIDE SEQUENCE</scope>
    <source>
        <strain evidence="1">IMI 504893</strain>
    </source>
</reference>
<dbReference type="Proteomes" id="UP000830671">
    <property type="component" value="Chromosome 2"/>
</dbReference>
<proteinExistence type="predicted"/>
<dbReference type="GeneID" id="73337485"/>
<keyword evidence="2" id="KW-1185">Reference proteome</keyword>
<dbReference type="KEGG" id="clup:CLUP02_03454"/>
<dbReference type="AlphaFoldDB" id="A0A9Q8SJD1"/>
<evidence type="ECO:0000313" key="1">
    <source>
        <dbReference type="EMBL" id="UQC77981.1"/>
    </source>
</evidence>
<sequence>MLEVKEKHWIPPASVDTWAHLSNPAPAQSHVAVFPFPAVRRGVIFESGPHRRYAFVTPIESGLMLRGTVLWSSLSLIRPFTSLGISHMSNGNSTAEACFEMSGVRYTELELYQDSACAMISHRIIWHKKSENSTP</sequence>